<name>A0A948TK81_9LACO</name>
<reference evidence="11" key="2">
    <citation type="submission" date="2021-04" db="EMBL/GenBank/DDBJ databases">
        <authorList>
            <person name="Gilroy R."/>
        </authorList>
    </citation>
    <scope>NUCLEOTIDE SEQUENCE</scope>
    <source>
        <strain evidence="11">F6-6636</strain>
    </source>
</reference>
<evidence type="ECO:0000313" key="12">
    <source>
        <dbReference type="Proteomes" id="UP000777303"/>
    </source>
</evidence>
<keyword evidence="4 9" id="KW-0812">Transmembrane</keyword>
<feature type="transmembrane region" description="Helical" evidence="9">
    <location>
        <begin position="296"/>
        <end position="316"/>
    </location>
</feature>
<feature type="transmembrane region" description="Helical" evidence="9">
    <location>
        <begin position="109"/>
        <end position="131"/>
    </location>
</feature>
<feature type="transmembrane region" description="Helical" evidence="9">
    <location>
        <begin position="75"/>
        <end position="97"/>
    </location>
</feature>
<feature type="transmembrane region" description="Helical" evidence="9">
    <location>
        <begin position="21"/>
        <end position="45"/>
    </location>
</feature>
<evidence type="ECO:0000256" key="2">
    <source>
        <dbReference type="ARBA" id="ARBA00005887"/>
    </source>
</evidence>
<organism evidence="11 12">
    <name type="scientific">Candidatus Paralactobacillus gallistercoris</name>
    <dbReference type="NCBI Taxonomy" id="2838724"/>
    <lineage>
        <taxon>Bacteria</taxon>
        <taxon>Bacillati</taxon>
        <taxon>Bacillota</taxon>
        <taxon>Bacilli</taxon>
        <taxon>Lactobacillales</taxon>
        <taxon>Lactobacillaceae</taxon>
        <taxon>Lactobacillus</taxon>
    </lineage>
</organism>
<evidence type="ECO:0000256" key="7">
    <source>
        <dbReference type="ARBA" id="ARBA00023177"/>
    </source>
</evidence>
<evidence type="ECO:0000256" key="9">
    <source>
        <dbReference type="RuleBase" id="RU362002"/>
    </source>
</evidence>
<evidence type="ECO:0000313" key="11">
    <source>
        <dbReference type="EMBL" id="MBU3852173.1"/>
    </source>
</evidence>
<dbReference type="InterPro" id="IPR001905">
    <property type="entry name" value="Ammonium_transpt"/>
</dbReference>
<dbReference type="InterPro" id="IPR018047">
    <property type="entry name" value="Ammonium_transpt_CS"/>
</dbReference>
<feature type="transmembrane region" description="Helical" evidence="9">
    <location>
        <begin position="244"/>
        <end position="261"/>
    </location>
</feature>
<feature type="transmembrane region" description="Helical" evidence="9">
    <location>
        <begin position="208"/>
        <end position="232"/>
    </location>
</feature>
<feature type="transmembrane region" description="Helical" evidence="9">
    <location>
        <begin position="328"/>
        <end position="353"/>
    </location>
</feature>
<dbReference type="PANTHER" id="PTHR43029">
    <property type="entry name" value="AMMONIUM TRANSPORTER MEP2"/>
    <property type="match status" value="1"/>
</dbReference>
<evidence type="ECO:0000256" key="8">
    <source>
        <dbReference type="ARBA" id="ARBA00050025"/>
    </source>
</evidence>
<proteinExistence type="inferred from homology"/>
<gene>
    <name evidence="11" type="ORF">H9901_05690</name>
</gene>
<dbReference type="NCBIfam" id="TIGR00836">
    <property type="entry name" value="amt"/>
    <property type="match status" value="1"/>
</dbReference>
<keyword evidence="6 9" id="KW-0472">Membrane</keyword>
<feature type="transmembrane region" description="Helical" evidence="9">
    <location>
        <begin position="177"/>
        <end position="196"/>
    </location>
</feature>
<comment type="similarity">
    <text evidence="2 9">Belongs to the ammonia transporter channel (TC 1.A.11.2) family.</text>
</comment>
<keyword evidence="7 9" id="KW-0924">Ammonia transport</keyword>
<keyword evidence="3 9" id="KW-0813">Transport</keyword>
<feature type="transmembrane region" description="Helical" evidence="9">
    <location>
        <begin position="267"/>
        <end position="284"/>
    </location>
</feature>
<dbReference type="PANTHER" id="PTHR43029:SF10">
    <property type="entry name" value="AMMONIUM TRANSPORTER MEP2"/>
    <property type="match status" value="1"/>
</dbReference>
<dbReference type="SUPFAM" id="SSF111352">
    <property type="entry name" value="Ammonium transporter"/>
    <property type="match status" value="1"/>
</dbReference>
<reference evidence="11" key="1">
    <citation type="journal article" date="2021" name="PeerJ">
        <title>Extensive microbial diversity within the chicken gut microbiome revealed by metagenomics and culture.</title>
        <authorList>
            <person name="Gilroy R."/>
            <person name="Ravi A."/>
            <person name="Getino M."/>
            <person name="Pursley I."/>
            <person name="Horton D.L."/>
            <person name="Alikhan N.F."/>
            <person name="Baker D."/>
            <person name="Gharbi K."/>
            <person name="Hall N."/>
            <person name="Watson M."/>
            <person name="Adriaenssens E.M."/>
            <person name="Foster-Nyarko E."/>
            <person name="Jarju S."/>
            <person name="Secka A."/>
            <person name="Antonio M."/>
            <person name="Oren A."/>
            <person name="Chaudhuri R.R."/>
            <person name="La Ragione R."/>
            <person name="Hildebrand F."/>
            <person name="Pallen M.J."/>
        </authorList>
    </citation>
    <scope>NUCLEOTIDE SEQUENCE</scope>
    <source>
        <strain evidence="11">F6-6636</strain>
    </source>
</reference>
<protein>
    <recommendedName>
        <fullName evidence="8 9">Ammonium transporter</fullName>
    </recommendedName>
</protein>
<dbReference type="AlphaFoldDB" id="A0A948TK81"/>
<feature type="domain" description="Ammonium transporter AmtB-like" evidence="10">
    <location>
        <begin position="1"/>
        <end position="377"/>
    </location>
</feature>
<dbReference type="Pfam" id="PF00909">
    <property type="entry name" value="Ammonium_transp"/>
    <property type="match status" value="1"/>
</dbReference>
<dbReference type="Proteomes" id="UP000777303">
    <property type="component" value="Unassembled WGS sequence"/>
</dbReference>
<dbReference type="PROSITE" id="PS01219">
    <property type="entry name" value="AMMONIUM_TRANSP"/>
    <property type="match status" value="1"/>
</dbReference>
<comment type="subcellular location">
    <subcellularLocation>
        <location evidence="9">Cell membrane</location>
        <topology evidence="9">Multi-pass membrane protein</topology>
    </subcellularLocation>
    <subcellularLocation>
        <location evidence="1">Membrane</location>
        <topology evidence="1">Multi-pass membrane protein</topology>
    </subcellularLocation>
</comment>
<sequence length="401" mass="43319">MTPGLAFFYGGLVRKKNSLTIMAKIFLAIGVVGVFWIFGGFSLVFGKDIGGVIGNPLQYFAFHNLLFDINNHYGASVPFIMFFMYQLMFAIITLPLMTGATANRLTVGGWIKFLIVWMILVYCPVAHWIWGGGFLAKMGFVDFAGGTVIHITAAFSGLVALWFLGKRADGLKGDKPSNLGLVGVGAALLLFGWFGFNAGGTMSANDQAAIIFTNTGVAAFVAMIVWTTISYFHDGHHFSFLQPLVGAVAGLATITPASGYVTPRGAIVIGAIAAVICYLCVLFADKMGWDDALDVWGVHGMGGLTGTLLIGVFANPLVNGIHAGMHQFLIQLAGVVIVTVYTMIITWLILFVLDKITTIRTTKEQQVEGLDKSLLKEQYFGFDNENSETVKENTDPHADKN</sequence>
<evidence type="ECO:0000256" key="5">
    <source>
        <dbReference type="ARBA" id="ARBA00022989"/>
    </source>
</evidence>
<comment type="caution">
    <text evidence="11">The sequence shown here is derived from an EMBL/GenBank/DDBJ whole genome shotgun (WGS) entry which is preliminary data.</text>
</comment>
<dbReference type="GO" id="GO:0005886">
    <property type="term" value="C:plasma membrane"/>
    <property type="evidence" value="ECO:0007669"/>
    <property type="project" value="UniProtKB-SubCell"/>
</dbReference>
<dbReference type="InterPro" id="IPR024041">
    <property type="entry name" value="NH4_transpt_AmtB-like_dom"/>
</dbReference>
<feature type="transmembrane region" description="Helical" evidence="9">
    <location>
        <begin position="143"/>
        <end position="165"/>
    </location>
</feature>
<evidence type="ECO:0000256" key="3">
    <source>
        <dbReference type="ARBA" id="ARBA00022448"/>
    </source>
</evidence>
<evidence type="ECO:0000256" key="6">
    <source>
        <dbReference type="ARBA" id="ARBA00023136"/>
    </source>
</evidence>
<dbReference type="Gene3D" id="1.10.3430.10">
    <property type="entry name" value="Ammonium transporter AmtB like domains"/>
    <property type="match status" value="1"/>
</dbReference>
<keyword evidence="5 9" id="KW-1133">Transmembrane helix</keyword>
<dbReference type="GO" id="GO:0008519">
    <property type="term" value="F:ammonium channel activity"/>
    <property type="evidence" value="ECO:0007669"/>
    <property type="project" value="InterPro"/>
</dbReference>
<evidence type="ECO:0000259" key="10">
    <source>
        <dbReference type="Pfam" id="PF00909"/>
    </source>
</evidence>
<evidence type="ECO:0000256" key="4">
    <source>
        <dbReference type="ARBA" id="ARBA00022692"/>
    </source>
</evidence>
<dbReference type="InterPro" id="IPR029020">
    <property type="entry name" value="Ammonium/urea_transptr"/>
</dbReference>
<dbReference type="EMBL" id="JAHLFS010000064">
    <property type="protein sequence ID" value="MBU3852173.1"/>
    <property type="molecule type" value="Genomic_DNA"/>
</dbReference>
<accession>A0A948TK81</accession>
<evidence type="ECO:0000256" key="1">
    <source>
        <dbReference type="ARBA" id="ARBA00004141"/>
    </source>
</evidence>